<dbReference type="EMBL" id="SOYY01000005">
    <property type="protein sequence ID" value="KAA0721119.1"/>
    <property type="molecule type" value="Genomic_DNA"/>
</dbReference>
<keyword evidence="2" id="KW-1185">Reference proteome</keyword>
<sequence>MLVNIIGRPQCHAERWEGHQRHRGHGPLDPVVTISKNDSIDNTVTISQEHFVYDTDAKIQNPELFNKRLDLASKTLSVLPMCPAELHLPEGHTGPLPNVSGGTEKKIEERERIVNSDTDGIERTEWFLKQSSLTE</sequence>
<organism evidence="1 2">
    <name type="scientific">Triplophysa tibetana</name>
    <dbReference type="NCBI Taxonomy" id="1572043"/>
    <lineage>
        <taxon>Eukaryota</taxon>
        <taxon>Metazoa</taxon>
        <taxon>Chordata</taxon>
        <taxon>Craniata</taxon>
        <taxon>Vertebrata</taxon>
        <taxon>Euteleostomi</taxon>
        <taxon>Actinopterygii</taxon>
        <taxon>Neopterygii</taxon>
        <taxon>Teleostei</taxon>
        <taxon>Ostariophysi</taxon>
        <taxon>Cypriniformes</taxon>
        <taxon>Nemacheilidae</taxon>
        <taxon>Triplophysa</taxon>
    </lineage>
</organism>
<comment type="caution">
    <text evidence="1">The sequence shown here is derived from an EMBL/GenBank/DDBJ whole genome shotgun (WGS) entry which is preliminary data.</text>
</comment>
<accession>A0A5A9PJE3</accession>
<gene>
    <name evidence="1" type="ORF">E1301_Tti001871</name>
</gene>
<name>A0A5A9PJE3_9TELE</name>
<reference evidence="1 2" key="1">
    <citation type="journal article" date="2019" name="Mol. Ecol. Resour.">
        <title>Chromosome-level genome assembly of Triplophysa tibetana, a fish adapted to the harsh high-altitude environment of the Tibetan Plateau.</title>
        <authorList>
            <person name="Yang X."/>
            <person name="Liu H."/>
            <person name="Ma Z."/>
            <person name="Zou Y."/>
            <person name="Zou M."/>
            <person name="Mao Y."/>
            <person name="Li X."/>
            <person name="Wang H."/>
            <person name="Chen T."/>
            <person name="Wang W."/>
            <person name="Yang R."/>
        </authorList>
    </citation>
    <scope>NUCLEOTIDE SEQUENCE [LARGE SCALE GENOMIC DNA]</scope>
    <source>
        <strain evidence="1">TTIB1903HZAU</strain>
        <tissue evidence="1">Muscle</tissue>
    </source>
</reference>
<protein>
    <submittedName>
        <fullName evidence="1">Uncharacterized protein</fullName>
    </submittedName>
</protein>
<dbReference type="AlphaFoldDB" id="A0A5A9PJE3"/>
<dbReference type="Proteomes" id="UP000324632">
    <property type="component" value="Chromosome 5"/>
</dbReference>
<evidence type="ECO:0000313" key="2">
    <source>
        <dbReference type="Proteomes" id="UP000324632"/>
    </source>
</evidence>
<evidence type="ECO:0000313" key="1">
    <source>
        <dbReference type="EMBL" id="KAA0721119.1"/>
    </source>
</evidence>
<proteinExistence type="predicted"/>